<reference evidence="1 2" key="1">
    <citation type="submission" date="2016-03" db="EMBL/GenBank/DDBJ databases">
        <title>Choanephora cucurbitarum.</title>
        <authorList>
            <person name="Min B."/>
            <person name="Park H."/>
            <person name="Park J.-H."/>
            <person name="Shin H.-D."/>
            <person name="Choi I.-G."/>
        </authorList>
    </citation>
    <scope>NUCLEOTIDE SEQUENCE [LARGE SCALE GENOMIC DNA]</scope>
    <source>
        <strain evidence="1 2">KUS-F28377</strain>
    </source>
</reference>
<accession>A0A1C7NP13</accession>
<comment type="caution">
    <text evidence="1">The sequence shown here is derived from an EMBL/GenBank/DDBJ whole genome shotgun (WGS) entry which is preliminary data.</text>
</comment>
<dbReference type="Proteomes" id="UP000093000">
    <property type="component" value="Unassembled WGS sequence"/>
</dbReference>
<name>A0A1C7NP13_9FUNG</name>
<dbReference type="EMBL" id="LUGH01000037">
    <property type="protein sequence ID" value="OBZ90710.1"/>
    <property type="molecule type" value="Genomic_DNA"/>
</dbReference>
<protein>
    <submittedName>
        <fullName evidence="1">Uncharacterized protein</fullName>
    </submittedName>
</protein>
<evidence type="ECO:0000313" key="2">
    <source>
        <dbReference type="Proteomes" id="UP000093000"/>
    </source>
</evidence>
<gene>
    <name evidence="1" type="ORF">A0J61_01236</name>
</gene>
<sequence>MLYWHIPKHCKLLHAILELDIQATVLCSPFWGEEGKLMELKKAKPISLPLHIQQEYACL</sequence>
<proteinExistence type="predicted"/>
<organism evidence="1 2">
    <name type="scientific">Choanephora cucurbitarum</name>
    <dbReference type="NCBI Taxonomy" id="101091"/>
    <lineage>
        <taxon>Eukaryota</taxon>
        <taxon>Fungi</taxon>
        <taxon>Fungi incertae sedis</taxon>
        <taxon>Mucoromycota</taxon>
        <taxon>Mucoromycotina</taxon>
        <taxon>Mucoromycetes</taxon>
        <taxon>Mucorales</taxon>
        <taxon>Mucorineae</taxon>
        <taxon>Choanephoraceae</taxon>
        <taxon>Choanephoroideae</taxon>
        <taxon>Choanephora</taxon>
    </lineage>
</organism>
<dbReference type="InParanoid" id="A0A1C7NP13"/>
<dbReference type="AlphaFoldDB" id="A0A1C7NP13"/>
<evidence type="ECO:0000313" key="1">
    <source>
        <dbReference type="EMBL" id="OBZ90710.1"/>
    </source>
</evidence>
<keyword evidence="2" id="KW-1185">Reference proteome</keyword>